<dbReference type="AlphaFoldDB" id="A0A5D2MX68"/>
<proteinExistence type="predicted"/>
<feature type="transmembrane region" description="Helical" evidence="1">
    <location>
        <begin position="51"/>
        <end position="67"/>
    </location>
</feature>
<dbReference type="Proteomes" id="UP000322667">
    <property type="component" value="Chromosome A12"/>
</dbReference>
<reference evidence="2 3" key="1">
    <citation type="submission" date="2019-07" db="EMBL/GenBank/DDBJ databases">
        <title>WGS assembly of Gossypium tomentosum.</title>
        <authorList>
            <person name="Chen Z.J."/>
            <person name="Sreedasyam A."/>
            <person name="Ando A."/>
            <person name="Song Q."/>
            <person name="De L."/>
            <person name="Hulse-Kemp A."/>
            <person name="Ding M."/>
            <person name="Ye W."/>
            <person name="Kirkbride R."/>
            <person name="Jenkins J."/>
            <person name="Plott C."/>
            <person name="Lovell J."/>
            <person name="Lin Y.-M."/>
            <person name="Vaughn R."/>
            <person name="Liu B."/>
            <person name="Li W."/>
            <person name="Simpson S."/>
            <person name="Scheffler B."/>
            <person name="Saski C."/>
            <person name="Grover C."/>
            <person name="Hu G."/>
            <person name="Conover J."/>
            <person name="Carlson J."/>
            <person name="Shu S."/>
            <person name="Boston L."/>
            <person name="Williams M."/>
            <person name="Peterson D."/>
            <person name="Mcgee K."/>
            <person name="Jones D."/>
            <person name="Wendel J."/>
            <person name="Stelly D."/>
            <person name="Grimwood J."/>
            <person name="Schmutz J."/>
        </authorList>
    </citation>
    <scope>NUCLEOTIDE SEQUENCE [LARGE SCALE GENOMIC DNA]</scope>
    <source>
        <strain evidence="2">7179.01</strain>
    </source>
</reference>
<dbReference type="EMBL" id="CM017621">
    <property type="protein sequence ID" value="TYH96131.1"/>
    <property type="molecule type" value="Genomic_DNA"/>
</dbReference>
<keyword evidence="1" id="KW-0472">Membrane</keyword>
<name>A0A5D2MX68_GOSTO</name>
<keyword evidence="3" id="KW-1185">Reference proteome</keyword>
<evidence type="ECO:0000256" key="1">
    <source>
        <dbReference type="SAM" id="Phobius"/>
    </source>
</evidence>
<sequence length="109" mass="12697">MQKKLLCVCVYIYMLVLYPYSVHVTVIMLVNLVVDSALLECKEIVNISTRQLFYFFLISFVAFVNGSEVNAKKAYQPFSFSFPSTFFIYNFKIILLLGDQLMLKINVER</sequence>
<accession>A0A5D2MX68</accession>
<protein>
    <submittedName>
        <fullName evidence="2">Uncharacterized protein</fullName>
    </submittedName>
</protein>
<organism evidence="2 3">
    <name type="scientific">Gossypium tomentosum</name>
    <name type="common">Hawaiian cotton</name>
    <name type="synonym">Gossypium sandvicense</name>
    <dbReference type="NCBI Taxonomy" id="34277"/>
    <lineage>
        <taxon>Eukaryota</taxon>
        <taxon>Viridiplantae</taxon>
        <taxon>Streptophyta</taxon>
        <taxon>Embryophyta</taxon>
        <taxon>Tracheophyta</taxon>
        <taxon>Spermatophyta</taxon>
        <taxon>Magnoliopsida</taxon>
        <taxon>eudicotyledons</taxon>
        <taxon>Gunneridae</taxon>
        <taxon>Pentapetalae</taxon>
        <taxon>rosids</taxon>
        <taxon>malvids</taxon>
        <taxon>Malvales</taxon>
        <taxon>Malvaceae</taxon>
        <taxon>Malvoideae</taxon>
        <taxon>Gossypium</taxon>
    </lineage>
</organism>
<keyword evidence="1" id="KW-1133">Transmembrane helix</keyword>
<evidence type="ECO:0000313" key="2">
    <source>
        <dbReference type="EMBL" id="TYH96131.1"/>
    </source>
</evidence>
<evidence type="ECO:0000313" key="3">
    <source>
        <dbReference type="Proteomes" id="UP000322667"/>
    </source>
</evidence>
<keyword evidence="1" id="KW-0812">Transmembrane</keyword>
<gene>
    <name evidence="2" type="ORF">ES332_A12G157600v1</name>
</gene>